<sequence length="249" mass="28401">MTDGFLEPDGNEMGYDGSSDSDVFVTFATINPTSEVTQERGLTDSHSHSSPVYRPRGESDREESSESPVYQPSPYPNARARAELNTNWTRNPRTSPPRIPFQAPHLHRRFSSPPRDPYLAPTPTLRARHAGAPAVAMGIPMPNIPRFLETAEFMRREMEHRARQDLLNQRIDDLANQIWIQEEKITTLEEDREILEHHTETTRAEARFAIRVTLAVLMSTSLVFSSNPNIGIHQIFWTTRIFCEKAYNG</sequence>
<organism evidence="1 2">
    <name type="scientific">Smallanthus sonchifolius</name>
    <dbReference type="NCBI Taxonomy" id="185202"/>
    <lineage>
        <taxon>Eukaryota</taxon>
        <taxon>Viridiplantae</taxon>
        <taxon>Streptophyta</taxon>
        <taxon>Embryophyta</taxon>
        <taxon>Tracheophyta</taxon>
        <taxon>Spermatophyta</taxon>
        <taxon>Magnoliopsida</taxon>
        <taxon>eudicotyledons</taxon>
        <taxon>Gunneridae</taxon>
        <taxon>Pentapetalae</taxon>
        <taxon>asterids</taxon>
        <taxon>campanulids</taxon>
        <taxon>Asterales</taxon>
        <taxon>Asteraceae</taxon>
        <taxon>Asteroideae</taxon>
        <taxon>Heliantheae alliance</taxon>
        <taxon>Millerieae</taxon>
        <taxon>Smallanthus</taxon>
    </lineage>
</organism>
<dbReference type="EMBL" id="CM042024">
    <property type="protein sequence ID" value="KAI3810844.1"/>
    <property type="molecule type" value="Genomic_DNA"/>
</dbReference>
<protein>
    <submittedName>
        <fullName evidence="1">Uncharacterized protein</fullName>
    </submittedName>
</protein>
<reference evidence="1 2" key="2">
    <citation type="journal article" date="2022" name="Mol. Ecol. Resour.">
        <title>The genomes of chicory, endive, great burdock and yacon provide insights into Asteraceae paleo-polyploidization history and plant inulin production.</title>
        <authorList>
            <person name="Fan W."/>
            <person name="Wang S."/>
            <person name="Wang H."/>
            <person name="Wang A."/>
            <person name="Jiang F."/>
            <person name="Liu H."/>
            <person name="Zhao H."/>
            <person name="Xu D."/>
            <person name="Zhang Y."/>
        </authorList>
    </citation>
    <scope>NUCLEOTIDE SEQUENCE [LARGE SCALE GENOMIC DNA]</scope>
    <source>
        <strain evidence="2">cv. Yunnan</strain>
        <tissue evidence="1">Leaves</tissue>
    </source>
</reference>
<accession>A0ACB9ISE7</accession>
<proteinExistence type="predicted"/>
<dbReference type="Proteomes" id="UP001056120">
    <property type="component" value="Linkage Group LG07"/>
</dbReference>
<reference evidence="2" key="1">
    <citation type="journal article" date="2022" name="Mol. Ecol. Resour.">
        <title>The genomes of chicory, endive, great burdock and yacon provide insights into Asteraceae palaeo-polyploidization history and plant inulin production.</title>
        <authorList>
            <person name="Fan W."/>
            <person name="Wang S."/>
            <person name="Wang H."/>
            <person name="Wang A."/>
            <person name="Jiang F."/>
            <person name="Liu H."/>
            <person name="Zhao H."/>
            <person name="Xu D."/>
            <person name="Zhang Y."/>
        </authorList>
    </citation>
    <scope>NUCLEOTIDE SEQUENCE [LARGE SCALE GENOMIC DNA]</scope>
    <source>
        <strain evidence="2">cv. Yunnan</strain>
    </source>
</reference>
<keyword evidence="2" id="KW-1185">Reference proteome</keyword>
<name>A0ACB9ISE7_9ASTR</name>
<evidence type="ECO:0000313" key="2">
    <source>
        <dbReference type="Proteomes" id="UP001056120"/>
    </source>
</evidence>
<gene>
    <name evidence="1" type="ORF">L1987_20467</name>
</gene>
<comment type="caution">
    <text evidence="1">The sequence shown here is derived from an EMBL/GenBank/DDBJ whole genome shotgun (WGS) entry which is preliminary data.</text>
</comment>
<evidence type="ECO:0000313" key="1">
    <source>
        <dbReference type="EMBL" id="KAI3810844.1"/>
    </source>
</evidence>